<evidence type="ECO:0000313" key="3">
    <source>
        <dbReference type="EMBL" id="KAJ8952423.1"/>
    </source>
</evidence>
<evidence type="ECO:0000259" key="2">
    <source>
        <dbReference type="Pfam" id="PF17906"/>
    </source>
</evidence>
<dbReference type="Gene3D" id="1.10.10.1450">
    <property type="match status" value="1"/>
</dbReference>
<sequence length="180" mass="20964">MLSVQMEQRVNLKFLVKLGKTFTEAYAMLKVYGNECLSRTQVFERFKRFKEGRDTTEDDSRPGGPSSSKTDENIEKIDRRLSIRGLNEIKGIDKECVRQILHESFNMRKIKSFKITLWLFVTKGTRFESVEAVKANATVVLNQLTEADFQHCFQQWKSLLERCRDRQGGGKSLEFQRSIL</sequence>
<accession>A0AAV8YKT0</accession>
<protein>
    <recommendedName>
        <fullName evidence="2">Mos1 transposase HTH domain-containing protein</fullName>
    </recommendedName>
</protein>
<keyword evidence="4" id="KW-1185">Reference proteome</keyword>
<dbReference type="InterPro" id="IPR052709">
    <property type="entry name" value="Transposase-MT_Hybrid"/>
</dbReference>
<evidence type="ECO:0000313" key="4">
    <source>
        <dbReference type="Proteomes" id="UP001162162"/>
    </source>
</evidence>
<dbReference type="Pfam" id="PF17906">
    <property type="entry name" value="HTH_48"/>
    <property type="match status" value="1"/>
</dbReference>
<evidence type="ECO:0000256" key="1">
    <source>
        <dbReference type="SAM" id="MobiDB-lite"/>
    </source>
</evidence>
<organism evidence="3 4">
    <name type="scientific">Aromia moschata</name>
    <dbReference type="NCBI Taxonomy" id="1265417"/>
    <lineage>
        <taxon>Eukaryota</taxon>
        <taxon>Metazoa</taxon>
        <taxon>Ecdysozoa</taxon>
        <taxon>Arthropoda</taxon>
        <taxon>Hexapoda</taxon>
        <taxon>Insecta</taxon>
        <taxon>Pterygota</taxon>
        <taxon>Neoptera</taxon>
        <taxon>Endopterygota</taxon>
        <taxon>Coleoptera</taxon>
        <taxon>Polyphaga</taxon>
        <taxon>Cucujiformia</taxon>
        <taxon>Chrysomeloidea</taxon>
        <taxon>Cerambycidae</taxon>
        <taxon>Cerambycinae</taxon>
        <taxon>Callichromatini</taxon>
        <taxon>Aromia</taxon>
    </lineage>
</organism>
<reference evidence="3" key="1">
    <citation type="journal article" date="2023" name="Insect Mol. Biol.">
        <title>Genome sequencing provides insights into the evolution of gene families encoding plant cell wall-degrading enzymes in longhorned beetles.</title>
        <authorList>
            <person name="Shin N.R."/>
            <person name="Okamura Y."/>
            <person name="Kirsch R."/>
            <person name="Pauchet Y."/>
        </authorList>
    </citation>
    <scope>NUCLEOTIDE SEQUENCE</scope>
    <source>
        <strain evidence="3">AMC_N1</strain>
    </source>
</reference>
<dbReference type="Proteomes" id="UP001162162">
    <property type="component" value="Unassembled WGS sequence"/>
</dbReference>
<proteinExistence type="predicted"/>
<feature type="domain" description="Mos1 transposase HTH" evidence="2">
    <location>
        <begin position="9"/>
        <end position="52"/>
    </location>
</feature>
<gene>
    <name evidence="3" type="ORF">NQ318_014515</name>
</gene>
<dbReference type="PANTHER" id="PTHR46060">
    <property type="entry name" value="MARINER MOS1 TRANSPOSASE-LIKE PROTEIN"/>
    <property type="match status" value="1"/>
</dbReference>
<dbReference type="EMBL" id="JAPWTK010000069">
    <property type="protein sequence ID" value="KAJ8952423.1"/>
    <property type="molecule type" value="Genomic_DNA"/>
</dbReference>
<name>A0AAV8YKT0_9CUCU</name>
<dbReference type="AlphaFoldDB" id="A0AAV8YKT0"/>
<comment type="caution">
    <text evidence="3">The sequence shown here is derived from an EMBL/GenBank/DDBJ whole genome shotgun (WGS) entry which is preliminary data.</text>
</comment>
<dbReference type="PANTHER" id="PTHR46060:SF1">
    <property type="entry name" value="MARINER MOS1 TRANSPOSASE-LIKE PROTEIN"/>
    <property type="match status" value="1"/>
</dbReference>
<feature type="region of interest" description="Disordered" evidence="1">
    <location>
        <begin position="53"/>
        <end position="72"/>
    </location>
</feature>
<dbReference type="InterPro" id="IPR041426">
    <property type="entry name" value="Mos1_HTH"/>
</dbReference>